<gene>
    <name evidence="1" type="ORF">E6B08_16295</name>
</gene>
<dbReference type="AlphaFoldDB" id="A0A4D6XDW5"/>
<dbReference type="EMBL" id="CP039371">
    <property type="protein sequence ID" value="QCI12838.1"/>
    <property type="molecule type" value="Genomic_DNA"/>
</dbReference>
<proteinExistence type="predicted"/>
<dbReference type="OrthoDB" id="7028673at2"/>
<evidence type="ECO:0000313" key="1">
    <source>
        <dbReference type="EMBL" id="QCI12838.1"/>
    </source>
</evidence>
<dbReference type="Proteomes" id="UP000298551">
    <property type="component" value="Chromosome"/>
</dbReference>
<reference evidence="2" key="1">
    <citation type="submission" date="2019-04" db="EMBL/GenBank/DDBJ databases">
        <title>Genome sequence of Pseudomonas putida 1290, an auxin catabolizing strain.</title>
        <authorList>
            <person name="Laird T.S."/>
            <person name="Leveau J.H.J."/>
        </authorList>
    </citation>
    <scope>NUCLEOTIDE SEQUENCE [LARGE SCALE GENOMIC DNA]</scope>
    <source>
        <strain evidence="2">1290</strain>
    </source>
</reference>
<evidence type="ECO:0000313" key="2">
    <source>
        <dbReference type="Proteomes" id="UP000298551"/>
    </source>
</evidence>
<protein>
    <submittedName>
        <fullName evidence="1">Uncharacterized protein</fullName>
    </submittedName>
</protein>
<organism evidence="1 2">
    <name type="scientific">Pseudomonas putida</name>
    <name type="common">Arthrobacter siderocapsulatus</name>
    <dbReference type="NCBI Taxonomy" id="303"/>
    <lineage>
        <taxon>Bacteria</taxon>
        <taxon>Pseudomonadati</taxon>
        <taxon>Pseudomonadota</taxon>
        <taxon>Gammaproteobacteria</taxon>
        <taxon>Pseudomonadales</taxon>
        <taxon>Pseudomonadaceae</taxon>
        <taxon>Pseudomonas</taxon>
    </lineage>
</organism>
<accession>A0A4D6XDW5</accession>
<name>A0A4D6XDW5_PSEPU</name>
<dbReference type="RefSeq" id="WP_136914991.1">
    <property type="nucleotide sequence ID" value="NZ_CP039371.1"/>
</dbReference>
<sequence length="452" mass="49467">MTVTHDQAMSFIYEQVLERLMGHMSPAQRASVQLLVQRLLVSAGGAEHIGTFRLLVVHGNDRRSARLLAVLRAAQLCIALRAPGTFQLRVLIACLPGPSRAVMQQHERCFNALFMADDPRVQLQIIEGAEAVSFDCRTLFHCNDWVMHRRSLLLFGHLREAGCQALLGSRLHLELASAVCRVIDDSEARADALVTALPKRERLRYLAWARRLLRLAEARGTQPAQQCLAALLGGLSQLHTIAESPLEMLHPQVNVVADEKAPLCSINVDDLLPHLRDESQLDVMLQCAGETTQDGSPLAAFLDSLALSQLANLLQQCASSSEQAPSLAEEGSDVVVQAAVLAPGPNVYGLEPAHSSCLLFRPFVNRGQALETYLSCCHPDMLVALPYLLRALQGQPCPDAIKDWLVNTSGLPLMALQAIFDGRVPLRARRLLASLARRDASLVLRPSGEAKR</sequence>